<keyword evidence="9" id="KW-1185">Reference proteome</keyword>
<dbReference type="InterPro" id="IPR020476">
    <property type="entry name" value="Nudix_hydrolase"/>
</dbReference>
<dbReference type="PANTHER" id="PTHR43758:SF8">
    <property type="entry name" value="8-OXO-DGTP DIPHOSPHATASE YTKD-RELATED"/>
    <property type="match status" value="1"/>
</dbReference>
<evidence type="ECO:0000313" key="8">
    <source>
        <dbReference type="EMBL" id="RDY68777.1"/>
    </source>
</evidence>
<keyword evidence="4 6" id="KW-0378">Hydrolase</keyword>
<dbReference type="InterPro" id="IPR015797">
    <property type="entry name" value="NUDIX_hydrolase-like_dom_sf"/>
</dbReference>
<sequence length="142" mass="15672">MARRVHDCVGALLVRDGHVLLGRRRDDCDWLAGAWDVFGGHVEAGESGEQAIARELAEELGLVVEAHDLFYLGDLEGAEPEPWRLRLYRVANWTGEPANLAEHSELRWCALEDAQAKLRDAHPDFPRLLALAVEASAAAGRP</sequence>
<dbReference type="Proteomes" id="UP000256829">
    <property type="component" value="Unassembled WGS sequence"/>
</dbReference>
<dbReference type="SUPFAM" id="SSF55811">
    <property type="entry name" value="Nudix"/>
    <property type="match status" value="1"/>
</dbReference>
<dbReference type="PRINTS" id="PR00502">
    <property type="entry name" value="NUDIXFAMILY"/>
</dbReference>
<feature type="domain" description="Nudix hydrolase" evidence="7">
    <location>
        <begin position="4"/>
        <end position="132"/>
    </location>
</feature>
<evidence type="ECO:0000256" key="1">
    <source>
        <dbReference type="ARBA" id="ARBA00001946"/>
    </source>
</evidence>
<dbReference type="GO" id="GO:0005737">
    <property type="term" value="C:cytoplasm"/>
    <property type="evidence" value="ECO:0007669"/>
    <property type="project" value="TreeGrafter"/>
</dbReference>
<accession>A0A3D8VHD0</accession>
<dbReference type="PROSITE" id="PS00893">
    <property type="entry name" value="NUDIX_BOX"/>
    <property type="match status" value="1"/>
</dbReference>
<dbReference type="Gene3D" id="3.90.79.10">
    <property type="entry name" value="Nucleoside Triphosphate Pyrophosphohydrolase"/>
    <property type="match status" value="1"/>
</dbReference>
<dbReference type="InterPro" id="IPR000086">
    <property type="entry name" value="NUDIX_hydrolase_dom"/>
</dbReference>
<dbReference type="AlphaFoldDB" id="A0A3D8VHD0"/>
<dbReference type="RefSeq" id="WP_115841292.1">
    <property type="nucleotide sequence ID" value="NZ_CP183976.1"/>
</dbReference>
<dbReference type="InterPro" id="IPR020084">
    <property type="entry name" value="NUDIX_hydrolase_CS"/>
</dbReference>
<evidence type="ECO:0000259" key="7">
    <source>
        <dbReference type="PROSITE" id="PS51462"/>
    </source>
</evidence>
<keyword evidence="3" id="KW-0479">Metal-binding</keyword>
<evidence type="ECO:0000256" key="2">
    <source>
        <dbReference type="ARBA" id="ARBA00005582"/>
    </source>
</evidence>
<evidence type="ECO:0000313" key="9">
    <source>
        <dbReference type="Proteomes" id="UP000256829"/>
    </source>
</evidence>
<evidence type="ECO:0000256" key="3">
    <source>
        <dbReference type="ARBA" id="ARBA00022723"/>
    </source>
</evidence>
<proteinExistence type="inferred from homology"/>
<name>A0A3D8VHD0_9GAMM</name>
<protein>
    <submittedName>
        <fullName evidence="8">NUDIX domain-containing protein</fullName>
    </submittedName>
</protein>
<evidence type="ECO:0000256" key="4">
    <source>
        <dbReference type="ARBA" id="ARBA00022801"/>
    </source>
</evidence>
<evidence type="ECO:0000256" key="5">
    <source>
        <dbReference type="ARBA" id="ARBA00022842"/>
    </source>
</evidence>
<dbReference type="EMBL" id="QTJR01000002">
    <property type="protein sequence ID" value="RDY68777.1"/>
    <property type="molecule type" value="Genomic_DNA"/>
</dbReference>
<dbReference type="PROSITE" id="PS51462">
    <property type="entry name" value="NUDIX"/>
    <property type="match status" value="1"/>
</dbReference>
<dbReference type="PANTHER" id="PTHR43758">
    <property type="entry name" value="7,8-DIHYDRO-8-OXOGUANINE TRIPHOSPHATASE"/>
    <property type="match status" value="1"/>
</dbReference>
<comment type="similarity">
    <text evidence="2 6">Belongs to the Nudix hydrolase family.</text>
</comment>
<keyword evidence="5" id="KW-0460">Magnesium</keyword>
<evidence type="ECO:0000256" key="6">
    <source>
        <dbReference type="RuleBase" id="RU003476"/>
    </source>
</evidence>
<comment type="caution">
    <text evidence="8">The sequence shown here is derived from an EMBL/GenBank/DDBJ whole genome shotgun (WGS) entry which is preliminary data.</text>
</comment>
<reference evidence="8 9" key="1">
    <citation type="submission" date="2018-08" db="EMBL/GenBank/DDBJ databases">
        <title>Lysobacter soli KCTC 22011, whole genome shotgun sequence.</title>
        <authorList>
            <person name="Zhang X."/>
            <person name="Feng G."/>
            <person name="Zhu H."/>
        </authorList>
    </citation>
    <scope>NUCLEOTIDE SEQUENCE [LARGE SCALE GENOMIC DNA]</scope>
    <source>
        <strain evidence="8 9">KCTC 22011</strain>
    </source>
</reference>
<organism evidence="8 9">
    <name type="scientific">Lysobacter soli</name>
    <dbReference type="NCBI Taxonomy" id="453783"/>
    <lineage>
        <taxon>Bacteria</taxon>
        <taxon>Pseudomonadati</taxon>
        <taxon>Pseudomonadota</taxon>
        <taxon>Gammaproteobacteria</taxon>
        <taxon>Lysobacterales</taxon>
        <taxon>Lysobacteraceae</taxon>
        <taxon>Lysobacter</taxon>
    </lineage>
</organism>
<dbReference type="GO" id="GO:0046872">
    <property type="term" value="F:metal ion binding"/>
    <property type="evidence" value="ECO:0007669"/>
    <property type="project" value="UniProtKB-KW"/>
</dbReference>
<gene>
    <name evidence="8" type="ORF">DX912_04585</name>
</gene>
<comment type="cofactor">
    <cofactor evidence="1">
        <name>Mg(2+)</name>
        <dbReference type="ChEBI" id="CHEBI:18420"/>
    </cofactor>
</comment>
<dbReference type="Pfam" id="PF00293">
    <property type="entry name" value="NUDIX"/>
    <property type="match status" value="1"/>
</dbReference>
<dbReference type="GO" id="GO:0016818">
    <property type="term" value="F:hydrolase activity, acting on acid anhydrides, in phosphorus-containing anhydrides"/>
    <property type="evidence" value="ECO:0007669"/>
    <property type="project" value="TreeGrafter"/>
</dbReference>